<evidence type="ECO:0000256" key="4">
    <source>
        <dbReference type="ARBA" id="ARBA00023015"/>
    </source>
</evidence>
<dbReference type="SUPFAM" id="SSF47095">
    <property type="entry name" value="HMG-box"/>
    <property type="match status" value="1"/>
</dbReference>
<evidence type="ECO:0000256" key="9">
    <source>
        <dbReference type="PROSITE-ProRule" id="PRU00267"/>
    </source>
</evidence>
<feature type="compositionally biased region" description="Polar residues" evidence="10">
    <location>
        <begin position="329"/>
        <end position="376"/>
    </location>
</feature>
<feature type="domain" description="HMG box" evidence="11">
    <location>
        <begin position="232"/>
        <end position="300"/>
    </location>
</feature>
<feature type="DNA-binding region" description="HMG box" evidence="9">
    <location>
        <begin position="232"/>
        <end position="300"/>
    </location>
</feature>
<comment type="subcellular location">
    <subcellularLocation>
        <location evidence="1">Nucleus</location>
    </subcellularLocation>
</comment>
<keyword evidence="7" id="KW-0804">Transcription</keyword>
<proteinExistence type="inferred from homology"/>
<dbReference type="Pfam" id="PF00505">
    <property type="entry name" value="HMG_box"/>
    <property type="match status" value="1"/>
</dbReference>
<dbReference type="GO" id="GO:0060070">
    <property type="term" value="P:canonical Wnt signaling pathway"/>
    <property type="evidence" value="ECO:0007669"/>
    <property type="project" value="TreeGrafter"/>
</dbReference>
<dbReference type="GO" id="GO:0000978">
    <property type="term" value="F:RNA polymerase II cis-regulatory region sequence-specific DNA binding"/>
    <property type="evidence" value="ECO:0007669"/>
    <property type="project" value="TreeGrafter"/>
</dbReference>
<dbReference type="SMART" id="SM00398">
    <property type="entry name" value="HMG"/>
    <property type="match status" value="1"/>
</dbReference>
<dbReference type="GO" id="GO:1990907">
    <property type="term" value="C:beta-catenin-TCF complex"/>
    <property type="evidence" value="ECO:0007669"/>
    <property type="project" value="TreeGrafter"/>
</dbReference>
<dbReference type="GeneTree" id="ENSGT00940000155535"/>
<reference evidence="12" key="1">
    <citation type="submission" date="2021-04" db="EMBL/GenBank/DDBJ databases">
        <authorList>
            <consortium name="Wellcome Sanger Institute Data Sharing"/>
        </authorList>
    </citation>
    <scope>NUCLEOTIDE SEQUENCE [LARGE SCALE GENOMIC DNA]</scope>
</reference>
<dbReference type="InterPro" id="IPR009071">
    <property type="entry name" value="HMG_box_dom"/>
</dbReference>
<accession>A0A671V4K5</accession>
<dbReference type="InterPro" id="IPR024940">
    <property type="entry name" value="TCF/LEF"/>
</dbReference>
<comment type="similarity">
    <text evidence="2">Belongs to the TCF/LEF family.</text>
</comment>
<feature type="region of interest" description="Disordered" evidence="10">
    <location>
        <begin position="288"/>
        <end position="376"/>
    </location>
</feature>
<evidence type="ECO:0000313" key="13">
    <source>
        <dbReference type="Proteomes" id="UP000472265"/>
    </source>
</evidence>
<dbReference type="PANTHER" id="PTHR10373">
    <property type="entry name" value="TRANSCRIPTION FACTOR 7 FAMILY MEMBER"/>
    <property type="match status" value="1"/>
</dbReference>
<reference evidence="12" key="3">
    <citation type="submission" date="2025-09" db="UniProtKB">
        <authorList>
            <consortium name="Ensembl"/>
        </authorList>
    </citation>
    <scope>IDENTIFICATION</scope>
</reference>
<dbReference type="GO" id="GO:0000981">
    <property type="term" value="F:DNA-binding transcription factor activity, RNA polymerase II-specific"/>
    <property type="evidence" value="ECO:0007669"/>
    <property type="project" value="TreeGrafter"/>
</dbReference>
<evidence type="ECO:0000313" key="12">
    <source>
        <dbReference type="Ensembl" id="ENSSAUP00010021078.1"/>
    </source>
</evidence>
<evidence type="ECO:0000256" key="3">
    <source>
        <dbReference type="ARBA" id="ARBA00022687"/>
    </source>
</evidence>
<dbReference type="GO" id="GO:0000785">
    <property type="term" value="C:chromatin"/>
    <property type="evidence" value="ECO:0007669"/>
    <property type="project" value="TreeGrafter"/>
</dbReference>
<dbReference type="PROSITE" id="PS50118">
    <property type="entry name" value="HMG_BOX_2"/>
    <property type="match status" value="1"/>
</dbReference>
<evidence type="ECO:0000256" key="1">
    <source>
        <dbReference type="ARBA" id="ARBA00004123"/>
    </source>
</evidence>
<dbReference type="PANTHER" id="PTHR10373:SF38">
    <property type="entry name" value="PROTEIN PANGOLIN, ISOFORM J"/>
    <property type="match status" value="1"/>
</dbReference>
<sequence length="435" mass="47225">MSHPAGLQPEPVPSHSEVGGSGRCPPQRAAPSVLTATSMYSGQGHVGTMQPGHLHCQPGAYSQYRPYQWPVSRVPIPVSHPAGLQPEPEPSHSEVGRSGRCPPQRAAPSVLTAPSMYSGQGHVGTMQPGHLHCPPGAYSQYRPYQWPVSRVPIPVSHPAAPPAHTYNNAPMVRLPEGFHQNLQCVGIINGEPVFTLPAGVFPPSVPAAPQLNTSNSQEKKCESEQEDDRLYIKRPPNAFMLYIKEHRPHVEEDVKMMGNGAVNMVLGQRWKSLSAEERAVYYQQAQREKELHAQQHPGWSVRQNYGKKRKRESKRAPKASKRPSVLPVASTSLAAVTEDSTSRAAVTEDSTSMAAVTEDSTSRAAVTEDSTSRGAVTEDSSCSSVYVSDIYHLPQENSVSSASWLHVLLTAVTSLSSSAGLTQSPADERIWSYTK</sequence>
<dbReference type="Proteomes" id="UP000472265">
    <property type="component" value="Chromosome 22"/>
</dbReference>
<keyword evidence="8 9" id="KW-0539">Nucleus</keyword>
<evidence type="ECO:0000256" key="7">
    <source>
        <dbReference type="ARBA" id="ARBA00023163"/>
    </source>
</evidence>
<keyword evidence="13" id="KW-1185">Reference proteome</keyword>
<organism evidence="12 13">
    <name type="scientific">Sparus aurata</name>
    <name type="common">Gilthead sea bream</name>
    <dbReference type="NCBI Taxonomy" id="8175"/>
    <lineage>
        <taxon>Eukaryota</taxon>
        <taxon>Metazoa</taxon>
        <taxon>Chordata</taxon>
        <taxon>Craniata</taxon>
        <taxon>Vertebrata</taxon>
        <taxon>Euteleostomi</taxon>
        <taxon>Actinopterygii</taxon>
        <taxon>Neopterygii</taxon>
        <taxon>Teleostei</taxon>
        <taxon>Neoteleostei</taxon>
        <taxon>Acanthomorphata</taxon>
        <taxon>Eupercaria</taxon>
        <taxon>Spariformes</taxon>
        <taxon>Sparidae</taxon>
        <taxon>Sparus</taxon>
    </lineage>
</organism>
<evidence type="ECO:0000256" key="6">
    <source>
        <dbReference type="ARBA" id="ARBA00023159"/>
    </source>
</evidence>
<feature type="compositionally biased region" description="Basic residues" evidence="10">
    <location>
        <begin position="305"/>
        <end position="321"/>
    </location>
</feature>
<keyword evidence="6" id="KW-0010">Activator</keyword>
<dbReference type="InParanoid" id="A0A671V4K5"/>
<dbReference type="InterPro" id="IPR036910">
    <property type="entry name" value="HMG_box_dom_sf"/>
</dbReference>
<dbReference type="Gene3D" id="1.10.30.10">
    <property type="entry name" value="High mobility group box domain"/>
    <property type="match status" value="1"/>
</dbReference>
<dbReference type="FunFam" id="1.10.30.10:FF:000001">
    <property type="entry name" value="transcription factor 7 isoform X2"/>
    <property type="match status" value="1"/>
</dbReference>
<evidence type="ECO:0000256" key="2">
    <source>
        <dbReference type="ARBA" id="ARBA00006569"/>
    </source>
</evidence>
<name>A0A671V4K5_SPAAU</name>
<evidence type="ECO:0000256" key="5">
    <source>
        <dbReference type="ARBA" id="ARBA00023125"/>
    </source>
</evidence>
<evidence type="ECO:0000256" key="10">
    <source>
        <dbReference type="SAM" id="MobiDB-lite"/>
    </source>
</evidence>
<gene>
    <name evidence="12" type="primary">LOC115573745</name>
</gene>
<evidence type="ECO:0000259" key="11">
    <source>
        <dbReference type="PROSITE" id="PS50118"/>
    </source>
</evidence>
<dbReference type="Ensembl" id="ENSSAUT00010022271.1">
    <property type="protein sequence ID" value="ENSSAUP00010021078.1"/>
    <property type="gene ID" value="ENSSAUG00010009366.1"/>
</dbReference>
<keyword evidence="5 9" id="KW-0238">DNA-binding</keyword>
<protein>
    <recommendedName>
        <fullName evidence="11">HMG box domain-containing protein</fullName>
    </recommendedName>
</protein>
<keyword evidence="3" id="KW-0879">Wnt signaling pathway</keyword>
<dbReference type="AlphaFoldDB" id="A0A671V4K5"/>
<reference evidence="12" key="2">
    <citation type="submission" date="2025-08" db="UniProtKB">
        <authorList>
            <consortium name="Ensembl"/>
        </authorList>
    </citation>
    <scope>IDENTIFICATION</scope>
</reference>
<evidence type="ECO:0000256" key="8">
    <source>
        <dbReference type="ARBA" id="ARBA00023242"/>
    </source>
</evidence>
<feature type="region of interest" description="Disordered" evidence="10">
    <location>
        <begin position="1"/>
        <end position="31"/>
    </location>
</feature>
<feature type="region of interest" description="Disordered" evidence="10">
    <location>
        <begin position="78"/>
        <end position="108"/>
    </location>
</feature>
<keyword evidence="4" id="KW-0805">Transcription regulation</keyword>